<feature type="domain" description="DUF3700" evidence="2">
    <location>
        <begin position="2"/>
        <end position="227"/>
    </location>
</feature>
<keyword evidence="4" id="KW-1185">Reference proteome</keyword>
<dbReference type="PANTHER" id="PTHR45952:SF4">
    <property type="entry name" value="ALUMINUM INDUCED PROTEIN WITH YGL AND LRDR MOTIFS"/>
    <property type="match status" value="1"/>
</dbReference>
<dbReference type="AlphaFoldDB" id="A0A8T0IZJ3"/>
<protein>
    <recommendedName>
        <fullName evidence="2">DUF3700 domain-containing protein</fullName>
    </recommendedName>
</protein>
<dbReference type="SMART" id="SM01172">
    <property type="entry name" value="DUF3700"/>
    <property type="match status" value="1"/>
</dbReference>
<dbReference type="PANTHER" id="PTHR45952">
    <property type="entry name" value="ALUMINUM INDUCED PROTEIN WITH YGL AND LRDR MOTIFS"/>
    <property type="match status" value="1"/>
</dbReference>
<dbReference type="InterPro" id="IPR024286">
    <property type="entry name" value="DUF3700"/>
</dbReference>
<evidence type="ECO:0000259" key="2">
    <source>
        <dbReference type="SMART" id="SM01172"/>
    </source>
</evidence>
<feature type="region of interest" description="Disordered" evidence="1">
    <location>
        <begin position="231"/>
        <end position="251"/>
    </location>
</feature>
<dbReference type="InterPro" id="IPR044828">
    <property type="entry name" value="TSJT1-like"/>
</dbReference>
<evidence type="ECO:0000313" key="3">
    <source>
        <dbReference type="EMBL" id="KAG0588166.1"/>
    </source>
</evidence>
<evidence type="ECO:0000313" key="4">
    <source>
        <dbReference type="Proteomes" id="UP000822688"/>
    </source>
</evidence>
<proteinExistence type="predicted"/>
<dbReference type="SUPFAM" id="SSF56235">
    <property type="entry name" value="N-terminal nucleophile aminohydrolases (Ntn hydrolases)"/>
    <property type="match status" value="1"/>
</dbReference>
<dbReference type="Gene3D" id="3.60.20.10">
    <property type="entry name" value="Glutamine Phosphoribosylpyrophosphate, subunit 1, domain 1"/>
    <property type="match status" value="1"/>
</dbReference>
<reference evidence="3" key="1">
    <citation type="submission" date="2020-06" db="EMBL/GenBank/DDBJ databases">
        <title>WGS assembly of Ceratodon purpureus strain R40.</title>
        <authorList>
            <person name="Carey S.B."/>
            <person name="Jenkins J."/>
            <person name="Shu S."/>
            <person name="Lovell J.T."/>
            <person name="Sreedasyam A."/>
            <person name="Maumus F."/>
            <person name="Tiley G.P."/>
            <person name="Fernandez-Pozo N."/>
            <person name="Barry K."/>
            <person name="Chen C."/>
            <person name="Wang M."/>
            <person name="Lipzen A."/>
            <person name="Daum C."/>
            <person name="Saski C.A."/>
            <person name="Payton A.C."/>
            <person name="Mcbreen J.C."/>
            <person name="Conrad R.E."/>
            <person name="Kollar L.M."/>
            <person name="Olsson S."/>
            <person name="Huttunen S."/>
            <person name="Landis J.B."/>
            <person name="Wickett N.J."/>
            <person name="Johnson M.G."/>
            <person name="Rensing S.A."/>
            <person name="Grimwood J."/>
            <person name="Schmutz J."/>
            <person name="Mcdaniel S.F."/>
        </authorList>
    </citation>
    <scope>NUCLEOTIDE SEQUENCE</scope>
    <source>
        <strain evidence="3">R40</strain>
    </source>
</reference>
<dbReference type="InterPro" id="IPR029055">
    <property type="entry name" value="Ntn_hydrolases_N"/>
</dbReference>
<dbReference type="Proteomes" id="UP000822688">
    <property type="component" value="Chromosome 2"/>
</dbReference>
<comment type="caution">
    <text evidence="3">The sequence shown here is derived from an EMBL/GenBank/DDBJ whole genome shotgun (WGS) entry which is preliminary data.</text>
</comment>
<dbReference type="Pfam" id="PF12481">
    <property type="entry name" value="DUF3700"/>
    <property type="match status" value="1"/>
</dbReference>
<name>A0A8T0IZJ3_CERPU</name>
<sequence length="251" mass="27528">MLSVVHESVAKAPAELLAPDSGSSDNRLQASEILAAYKKSYTDAVAMHFDGDSFMALSHERQALLRPRNFSAVDDVYCMFVGMLENLPQLRQTYGLSKMINEVVLITEMYRVLRDRGPYTADQVIKDLSGSFAFVLYDNKTKTLLVASDPHGKVAFYWGIAADGSVAFSDDAKLIKQACGKSFAPFPQGCYFSGAGGLHSFAHPTSQLKPMPRIDSQGQMCGSTFKVEQQTGSKPREQGVAMNFPVPHPHH</sequence>
<accession>A0A8T0IZJ3</accession>
<dbReference type="EMBL" id="CM026422">
    <property type="protein sequence ID" value="KAG0588166.1"/>
    <property type="molecule type" value="Genomic_DNA"/>
</dbReference>
<organism evidence="3 4">
    <name type="scientific">Ceratodon purpureus</name>
    <name type="common">Fire moss</name>
    <name type="synonym">Dicranum purpureum</name>
    <dbReference type="NCBI Taxonomy" id="3225"/>
    <lineage>
        <taxon>Eukaryota</taxon>
        <taxon>Viridiplantae</taxon>
        <taxon>Streptophyta</taxon>
        <taxon>Embryophyta</taxon>
        <taxon>Bryophyta</taxon>
        <taxon>Bryophytina</taxon>
        <taxon>Bryopsida</taxon>
        <taxon>Dicranidae</taxon>
        <taxon>Pseudoditrichales</taxon>
        <taxon>Ditrichaceae</taxon>
        <taxon>Ceratodon</taxon>
    </lineage>
</organism>
<evidence type="ECO:0000256" key="1">
    <source>
        <dbReference type="SAM" id="MobiDB-lite"/>
    </source>
</evidence>
<gene>
    <name evidence="3" type="ORF">KC19_2G221600</name>
</gene>